<dbReference type="GO" id="GO:0016887">
    <property type="term" value="F:ATP hydrolysis activity"/>
    <property type="evidence" value="ECO:0007669"/>
    <property type="project" value="InterPro"/>
</dbReference>
<evidence type="ECO:0000256" key="2">
    <source>
        <dbReference type="ARBA" id="ARBA00022741"/>
    </source>
</evidence>
<feature type="domain" description="ABC transporter" evidence="5">
    <location>
        <begin position="5"/>
        <end position="235"/>
    </location>
</feature>
<keyword evidence="3 6" id="KW-0067">ATP-binding</keyword>
<dbReference type="PROSITE" id="PS00211">
    <property type="entry name" value="ABC_TRANSPORTER_1"/>
    <property type="match status" value="1"/>
</dbReference>
<dbReference type="GeneID" id="91426561"/>
<accession>A0A117QMX2</accession>
<dbReference type="SUPFAM" id="SSF52540">
    <property type="entry name" value="P-loop containing nucleoside triphosphate hydrolases"/>
    <property type="match status" value="1"/>
</dbReference>
<dbReference type="SUPFAM" id="SSF50331">
    <property type="entry name" value="MOP-like"/>
    <property type="match status" value="1"/>
</dbReference>
<dbReference type="SMART" id="SM00382">
    <property type="entry name" value="AAA"/>
    <property type="match status" value="1"/>
</dbReference>
<evidence type="ECO:0000256" key="3">
    <source>
        <dbReference type="ARBA" id="ARBA00022840"/>
    </source>
</evidence>
<reference evidence="6 7" key="1">
    <citation type="submission" date="2015-10" db="EMBL/GenBank/DDBJ databases">
        <title>Draft genome sequence of Streptomyces longwoodensis DSM 41677, type strain for the species Streptomyces longwoodensis.</title>
        <authorList>
            <person name="Ruckert C."/>
            <person name="Winkler A."/>
            <person name="Kalinowski J."/>
            <person name="Kampfer P."/>
            <person name="Glaeser S."/>
        </authorList>
    </citation>
    <scope>NUCLEOTIDE SEQUENCE [LARGE SCALE GENOMIC DNA]</scope>
    <source>
        <strain evidence="6 7">DSM 41677</strain>
    </source>
</reference>
<evidence type="ECO:0000256" key="1">
    <source>
        <dbReference type="ARBA" id="ARBA00022448"/>
    </source>
</evidence>
<dbReference type="Pfam" id="PF00005">
    <property type="entry name" value="ABC_tran"/>
    <property type="match status" value="1"/>
</dbReference>
<dbReference type="FunFam" id="3.40.50.300:FF:000042">
    <property type="entry name" value="Maltose/maltodextrin ABC transporter, ATP-binding protein"/>
    <property type="match status" value="1"/>
</dbReference>
<dbReference type="Gene3D" id="2.40.50.100">
    <property type="match status" value="1"/>
</dbReference>
<dbReference type="Gene3D" id="3.40.50.300">
    <property type="entry name" value="P-loop containing nucleotide triphosphate hydrolases"/>
    <property type="match status" value="1"/>
</dbReference>
<evidence type="ECO:0000259" key="5">
    <source>
        <dbReference type="PROSITE" id="PS50893"/>
    </source>
</evidence>
<dbReference type="InterPro" id="IPR003439">
    <property type="entry name" value="ABC_transporter-like_ATP-bd"/>
</dbReference>
<dbReference type="InterPro" id="IPR027417">
    <property type="entry name" value="P-loop_NTPase"/>
</dbReference>
<name>A0A117QMX2_9ACTN</name>
<protein>
    <submittedName>
        <fullName evidence="6">Sugar ABC transporter ATP-binding protein</fullName>
    </submittedName>
</protein>
<keyword evidence="2" id="KW-0547">Nucleotide-binding</keyword>
<comment type="caution">
    <text evidence="6">The sequence shown here is derived from an EMBL/GenBank/DDBJ whole genome shotgun (WGS) entry which is preliminary data.</text>
</comment>
<dbReference type="PANTHER" id="PTHR43875">
    <property type="entry name" value="MALTODEXTRIN IMPORT ATP-BINDING PROTEIN MSMX"/>
    <property type="match status" value="1"/>
</dbReference>
<dbReference type="InterPro" id="IPR013611">
    <property type="entry name" value="Transp-assoc_OB_typ2"/>
</dbReference>
<evidence type="ECO:0000256" key="4">
    <source>
        <dbReference type="SAM" id="MobiDB-lite"/>
    </source>
</evidence>
<dbReference type="InterPro" id="IPR017871">
    <property type="entry name" value="ABC_transporter-like_CS"/>
</dbReference>
<sequence>MTRAISLHDVSKVYAKGVRVVDRLTLHIEPGEFLVLLGPSGCGKSTVLRMIAGLEEITEGELLLDGESANELLPSARDMAMVFQNFALYPSMSSRDNIGFPLRIEAPGADPAPRVDATARMLGIEDLLDRFPAQLSGGERQRVAMGRAIARHPSAFLMDEPLSNLDAKLRNHLRAEIAHLTRDLGVTTVYVTHDQAEAMSLGHRVAVLRGGVLQQVGSPREVYALPRNIFVAAFIGTPRINLLRGVVRAPLDGAMTISLGKQALRLPEPLSVDHKLLRVQQGREVIVGLRSEAVRIAEASTARPGETLITGLVEHVEFQGHEALVHFNTGSRPAVVPELEAPRPASRPSRRRRRDGSVLDRLRERAGSLRAGPVVVLDEPPEPDPAPAAADVRLPGDLVVRTTPDLDLRHGMQVPLLVDVAHLFVFDQHGERICPTPARLPDLEE</sequence>
<dbReference type="InterPro" id="IPR008995">
    <property type="entry name" value="Mo/tungstate-bd_C_term_dom"/>
</dbReference>
<evidence type="ECO:0000313" key="6">
    <source>
        <dbReference type="EMBL" id="KUN37169.1"/>
    </source>
</evidence>
<dbReference type="AlphaFoldDB" id="A0A117QMX2"/>
<dbReference type="GO" id="GO:0055052">
    <property type="term" value="C:ATP-binding cassette (ABC) transporter complex, substrate-binding subunit-containing"/>
    <property type="evidence" value="ECO:0007669"/>
    <property type="project" value="TreeGrafter"/>
</dbReference>
<dbReference type="EMBL" id="LMWS01000020">
    <property type="protein sequence ID" value="KUN37169.1"/>
    <property type="molecule type" value="Genomic_DNA"/>
</dbReference>
<keyword evidence="1" id="KW-0813">Transport</keyword>
<dbReference type="STRING" id="68231.AQJ30_18335"/>
<keyword evidence="7" id="KW-1185">Reference proteome</keyword>
<dbReference type="GO" id="GO:0140359">
    <property type="term" value="F:ABC-type transporter activity"/>
    <property type="evidence" value="ECO:0007669"/>
    <property type="project" value="UniProtKB-ARBA"/>
</dbReference>
<dbReference type="Proteomes" id="UP000053271">
    <property type="component" value="Unassembled WGS sequence"/>
</dbReference>
<proteinExistence type="predicted"/>
<dbReference type="Pfam" id="PF08402">
    <property type="entry name" value="TOBE_2"/>
    <property type="match status" value="1"/>
</dbReference>
<evidence type="ECO:0000313" key="7">
    <source>
        <dbReference type="Proteomes" id="UP000053271"/>
    </source>
</evidence>
<dbReference type="RefSeq" id="WP_067235066.1">
    <property type="nucleotide sequence ID" value="NZ_JBEXMK010000045.1"/>
</dbReference>
<dbReference type="InterPro" id="IPR003593">
    <property type="entry name" value="AAA+_ATPase"/>
</dbReference>
<dbReference type="PANTHER" id="PTHR43875:SF1">
    <property type="entry name" value="OSMOPROTECTIVE COMPOUNDS UPTAKE ATP-BINDING PROTEIN GGTA"/>
    <property type="match status" value="1"/>
</dbReference>
<gene>
    <name evidence="6" type="ORF">AQJ30_18335</name>
</gene>
<dbReference type="GO" id="GO:0005524">
    <property type="term" value="F:ATP binding"/>
    <property type="evidence" value="ECO:0007669"/>
    <property type="project" value="UniProtKB-KW"/>
</dbReference>
<feature type="region of interest" description="Disordered" evidence="4">
    <location>
        <begin position="335"/>
        <end position="356"/>
    </location>
</feature>
<organism evidence="6 7">
    <name type="scientific">Streptomyces longwoodensis</name>
    <dbReference type="NCBI Taxonomy" id="68231"/>
    <lineage>
        <taxon>Bacteria</taxon>
        <taxon>Bacillati</taxon>
        <taxon>Actinomycetota</taxon>
        <taxon>Actinomycetes</taxon>
        <taxon>Kitasatosporales</taxon>
        <taxon>Streptomycetaceae</taxon>
        <taxon>Streptomyces</taxon>
    </lineage>
</organism>
<dbReference type="PROSITE" id="PS50893">
    <property type="entry name" value="ABC_TRANSPORTER_2"/>
    <property type="match status" value="1"/>
</dbReference>
<dbReference type="InterPro" id="IPR047641">
    <property type="entry name" value="ABC_transpr_MalK/UgpC-like"/>
</dbReference>